<proteinExistence type="predicted"/>
<gene>
    <name evidence="1" type="ORF">R3P38DRAFT_2480155</name>
</gene>
<feature type="non-terminal residue" evidence="1">
    <location>
        <position position="56"/>
    </location>
</feature>
<reference evidence="1 2" key="1">
    <citation type="journal article" date="2024" name="J Genomics">
        <title>Draft genome sequencing and assembly of Favolaschia claudopus CIRM-BRFM 2984 isolated from oak limbs.</title>
        <authorList>
            <person name="Navarro D."/>
            <person name="Drula E."/>
            <person name="Chaduli D."/>
            <person name="Cazenave R."/>
            <person name="Ahrendt S."/>
            <person name="Wang J."/>
            <person name="Lipzen A."/>
            <person name="Daum C."/>
            <person name="Barry K."/>
            <person name="Grigoriev I.V."/>
            <person name="Favel A."/>
            <person name="Rosso M.N."/>
            <person name="Martin F."/>
        </authorList>
    </citation>
    <scope>NUCLEOTIDE SEQUENCE [LARGE SCALE GENOMIC DNA]</scope>
    <source>
        <strain evidence="1 2">CIRM-BRFM 2984</strain>
    </source>
</reference>
<name>A0AAW0ASN4_9AGAR</name>
<protein>
    <submittedName>
        <fullName evidence="1">Uncharacterized protein</fullName>
    </submittedName>
</protein>
<accession>A0AAW0ASN4</accession>
<feature type="non-terminal residue" evidence="1">
    <location>
        <position position="1"/>
    </location>
</feature>
<dbReference type="Proteomes" id="UP001362999">
    <property type="component" value="Unassembled WGS sequence"/>
</dbReference>
<organism evidence="1 2">
    <name type="scientific">Favolaschia claudopus</name>
    <dbReference type="NCBI Taxonomy" id="2862362"/>
    <lineage>
        <taxon>Eukaryota</taxon>
        <taxon>Fungi</taxon>
        <taxon>Dikarya</taxon>
        <taxon>Basidiomycota</taxon>
        <taxon>Agaricomycotina</taxon>
        <taxon>Agaricomycetes</taxon>
        <taxon>Agaricomycetidae</taxon>
        <taxon>Agaricales</taxon>
        <taxon>Marasmiineae</taxon>
        <taxon>Mycenaceae</taxon>
        <taxon>Favolaschia</taxon>
    </lineage>
</organism>
<keyword evidence="2" id="KW-1185">Reference proteome</keyword>
<evidence type="ECO:0000313" key="1">
    <source>
        <dbReference type="EMBL" id="KAK7016064.1"/>
    </source>
</evidence>
<evidence type="ECO:0000313" key="2">
    <source>
        <dbReference type="Proteomes" id="UP001362999"/>
    </source>
</evidence>
<comment type="caution">
    <text evidence="1">The sequence shown here is derived from an EMBL/GenBank/DDBJ whole genome shotgun (WGS) entry which is preliminary data.</text>
</comment>
<dbReference type="EMBL" id="JAWWNJ010000052">
    <property type="protein sequence ID" value="KAK7016064.1"/>
    <property type="molecule type" value="Genomic_DNA"/>
</dbReference>
<dbReference type="AlphaFoldDB" id="A0AAW0ASN4"/>
<sequence>VIDLGKQDFAPGLSFVAISGAKTLKGVSFRSPFVVERLQRPNETAVRQMLRADMDR</sequence>